<dbReference type="Proteomes" id="UP000486351">
    <property type="component" value="Unassembled WGS sequence"/>
</dbReference>
<protein>
    <submittedName>
        <fullName evidence="1">Uncharacterized protein</fullName>
    </submittedName>
</protein>
<dbReference type="EMBL" id="QXFY01008930">
    <property type="protein sequence ID" value="KAE9263327.1"/>
    <property type="molecule type" value="Genomic_DNA"/>
</dbReference>
<accession>A0A6G0Q010</accession>
<sequence length="94" mass="10406">MCPRRTRTAGTPLAPSIQPTWHLRQNSIGIDQHKPHHHRGGPTLATANTTLEPLWALNDICNTDEELLLGALDPIELTELAELDWDAVISPLEV</sequence>
<evidence type="ECO:0000313" key="1">
    <source>
        <dbReference type="EMBL" id="KAE9263327.1"/>
    </source>
</evidence>
<proteinExistence type="predicted"/>
<reference evidence="1 2" key="1">
    <citation type="submission" date="2018-09" db="EMBL/GenBank/DDBJ databases">
        <title>Genomic investigation of the strawberry pathogen Phytophthora fragariae indicates pathogenicity is determined by transcriptional variation in three key races.</title>
        <authorList>
            <person name="Adams T.M."/>
            <person name="Armitage A.D."/>
            <person name="Sobczyk M.K."/>
            <person name="Bates H.J."/>
            <person name="Dunwell J.M."/>
            <person name="Nellist C.F."/>
            <person name="Harrison R.J."/>
        </authorList>
    </citation>
    <scope>NUCLEOTIDE SEQUENCE [LARGE SCALE GENOMIC DNA]</scope>
    <source>
        <strain evidence="1 2">NOV-77</strain>
    </source>
</reference>
<name>A0A6G0Q010_9STRA</name>
<comment type="caution">
    <text evidence="1">The sequence shown here is derived from an EMBL/GenBank/DDBJ whole genome shotgun (WGS) entry which is preliminary data.</text>
</comment>
<feature type="non-terminal residue" evidence="1">
    <location>
        <position position="94"/>
    </location>
</feature>
<evidence type="ECO:0000313" key="2">
    <source>
        <dbReference type="Proteomes" id="UP000486351"/>
    </source>
</evidence>
<organism evidence="1 2">
    <name type="scientific">Phytophthora fragariae</name>
    <dbReference type="NCBI Taxonomy" id="53985"/>
    <lineage>
        <taxon>Eukaryota</taxon>
        <taxon>Sar</taxon>
        <taxon>Stramenopiles</taxon>
        <taxon>Oomycota</taxon>
        <taxon>Peronosporomycetes</taxon>
        <taxon>Peronosporales</taxon>
        <taxon>Peronosporaceae</taxon>
        <taxon>Phytophthora</taxon>
    </lineage>
</organism>
<dbReference type="AlphaFoldDB" id="A0A6G0Q010"/>
<gene>
    <name evidence="1" type="ORF">PF008_g32390</name>
</gene>